<keyword evidence="21" id="KW-0175">Coiled coil</keyword>
<dbReference type="EnsemblBacteria" id="AAT82822">
    <property type="protein sequence ID" value="AAT82822"/>
    <property type="gene ID" value="PPA1073"/>
</dbReference>
<dbReference type="AlphaFoldDB" id="Q6A8U4"/>
<dbReference type="Gene3D" id="1.20.5.1930">
    <property type="match status" value="1"/>
</dbReference>
<evidence type="ECO:0000256" key="15">
    <source>
        <dbReference type="ARBA" id="ARBA00023004"/>
    </source>
</evidence>
<dbReference type="PANTHER" id="PTHR24421:SF37">
    <property type="entry name" value="SENSOR HISTIDINE KINASE NARS"/>
    <property type="match status" value="1"/>
</dbReference>
<dbReference type="HOGENOM" id="CLU_000445_20_15_11"/>
<evidence type="ECO:0000256" key="22">
    <source>
        <dbReference type="SAM" id="Phobius"/>
    </source>
</evidence>
<keyword evidence="8" id="KW-0004">4Fe-4S</keyword>
<evidence type="ECO:0000256" key="8">
    <source>
        <dbReference type="ARBA" id="ARBA00022485"/>
    </source>
</evidence>
<dbReference type="SMART" id="SM00387">
    <property type="entry name" value="HATPase_c"/>
    <property type="match status" value="1"/>
</dbReference>
<evidence type="ECO:0000256" key="4">
    <source>
        <dbReference type="ARBA" id="ARBA00004651"/>
    </source>
</evidence>
<comment type="subcellular location">
    <subcellularLocation>
        <location evidence="4">Cell membrane</location>
        <topology evidence="4">Multi-pass membrane protein</topology>
    </subcellularLocation>
    <subcellularLocation>
        <location evidence="3">Cytoplasm</location>
    </subcellularLocation>
</comment>
<dbReference type="Proteomes" id="UP000000603">
    <property type="component" value="Chromosome"/>
</dbReference>
<dbReference type="GO" id="GO:0046872">
    <property type="term" value="F:metal ion binding"/>
    <property type="evidence" value="ECO:0007669"/>
    <property type="project" value="UniProtKB-KW"/>
</dbReference>
<dbReference type="Pfam" id="PF07730">
    <property type="entry name" value="HisKA_3"/>
    <property type="match status" value="1"/>
</dbReference>
<evidence type="ECO:0000256" key="12">
    <source>
        <dbReference type="ARBA" id="ARBA00022723"/>
    </source>
</evidence>
<dbReference type="InterPro" id="IPR005467">
    <property type="entry name" value="His_kinase_dom"/>
</dbReference>
<organism evidence="24 25">
    <name type="scientific">Cutibacterium acnes (strain DSM 16379 / KPA171202)</name>
    <name type="common">Propionibacterium acnes</name>
    <dbReference type="NCBI Taxonomy" id="267747"/>
    <lineage>
        <taxon>Bacteria</taxon>
        <taxon>Bacillati</taxon>
        <taxon>Actinomycetota</taxon>
        <taxon>Actinomycetes</taxon>
        <taxon>Propionibacteriales</taxon>
        <taxon>Propionibacteriaceae</taxon>
        <taxon>Cutibacterium</taxon>
    </lineage>
</organism>
<dbReference type="PIRSF" id="PIRSF037434">
    <property type="entry name" value="STHK_ChrS"/>
    <property type="match status" value="1"/>
</dbReference>
<evidence type="ECO:0000256" key="5">
    <source>
        <dbReference type="ARBA" id="ARBA00012438"/>
    </source>
</evidence>
<keyword evidence="12" id="KW-0479">Metal-binding</keyword>
<evidence type="ECO:0000256" key="7">
    <source>
        <dbReference type="ARBA" id="ARBA00022475"/>
    </source>
</evidence>
<keyword evidence="11 22" id="KW-0812">Transmembrane</keyword>
<dbReference type="PANTHER" id="PTHR24421">
    <property type="entry name" value="NITRATE/NITRITE SENSOR PROTEIN NARX-RELATED"/>
    <property type="match status" value="1"/>
</dbReference>
<evidence type="ECO:0000256" key="9">
    <source>
        <dbReference type="ARBA" id="ARBA00022490"/>
    </source>
</evidence>
<comment type="function">
    <text evidence="19">Member of the two-component regulatory system NreB/NreC involved in the control of dissimilatory nitrate/nitrite reduction in response to oxygen. NreB functions as a direct oxygen sensor histidine kinase which is autophosphorylated, in the absence of oxygen, probably at the conserved histidine residue, and transfers its phosphate group probably to a conserved aspartate residue of NreC. NreB/NreC activates the expression of the nitrate (narGHJI) and nitrite (nir) reductase operons, as well as the putative nitrate transporter gene narT.</text>
</comment>
<dbReference type="PRINTS" id="PR00344">
    <property type="entry name" value="BCTRLSENSOR"/>
</dbReference>
<dbReference type="InterPro" id="IPR004358">
    <property type="entry name" value="Sig_transdc_His_kin-like_C"/>
</dbReference>
<evidence type="ECO:0000256" key="10">
    <source>
        <dbReference type="ARBA" id="ARBA00022679"/>
    </source>
</evidence>
<evidence type="ECO:0000256" key="3">
    <source>
        <dbReference type="ARBA" id="ARBA00004496"/>
    </source>
</evidence>
<dbReference type="InterPro" id="IPR003594">
    <property type="entry name" value="HATPase_dom"/>
</dbReference>
<evidence type="ECO:0000256" key="11">
    <source>
        <dbReference type="ARBA" id="ARBA00022692"/>
    </source>
</evidence>
<feature type="transmembrane region" description="Helical" evidence="22">
    <location>
        <begin position="117"/>
        <end position="141"/>
    </location>
</feature>
<dbReference type="GO" id="GO:0051539">
    <property type="term" value="F:4 iron, 4 sulfur cluster binding"/>
    <property type="evidence" value="ECO:0007669"/>
    <property type="project" value="UniProtKB-KW"/>
</dbReference>
<keyword evidence="15" id="KW-0408">Iron</keyword>
<comment type="catalytic activity">
    <reaction evidence="1">
        <text>ATP + protein L-histidine = ADP + protein N-phospho-L-histidine.</text>
        <dbReference type="EC" id="2.7.13.3"/>
    </reaction>
</comment>
<accession>Q6A8U4</accession>
<keyword evidence="9" id="KW-0963">Cytoplasm</keyword>
<evidence type="ECO:0000259" key="23">
    <source>
        <dbReference type="PROSITE" id="PS50109"/>
    </source>
</evidence>
<keyword evidence="14 22" id="KW-1133">Transmembrane helix</keyword>
<keyword evidence="16" id="KW-0902">Two-component regulatory system</keyword>
<dbReference type="InterPro" id="IPR036890">
    <property type="entry name" value="HATPase_C_sf"/>
</dbReference>
<reference evidence="24 25" key="1">
    <citation type="journal article" date="2004" name="Science">
        <title>The complete genome sequence of Propionibacterium acnes, a commensal of human skin.</title>
        <authorList>
            <person name="Bruggemann H."/>
            <person name="Henne A."/>
            <person name="Hoster F."/>
            <person name="Liesegang H."/>
            <person name="Wiezer A."/>
            <person name="Strittmatter A."/>
            <person name="Hujer S."/>
            <person name="Durre P."/>
            <person name="Gottschalk G."/>
        </authorList>
    </citation>
    <scope>NUCLEOTIDE SEQUENCE [LARGE SCALE GENOMIC DNA]</scope>
    <source>
        <strain evidence="25">DSM 16379 / KPA171202</strain>
    </source>
</reference>
<feature type="transmembrane region" description="Helical" evidence="22">
    <location>
        <begin position="153"/>
        <end position="172"/>
    </location>
</feature>
<dbReference type="Gene3D" id="3.30.565.10">
    <property type="entry name" value="Histidine kinase-like ATPase, C-terminal domain"/>
    <property type="match status" value="1"/>
</dbReference>
<evidence type="ECO:0000256" key="18">
    <source>
        <dbReference type="ARBA" id="ARBA00023136"/>
    </source>
</evidence>
<keyword evidence="18 22" id="KW-0472">Membrane</keyword>
<dbReference type="EC" id="2.7.13.3" evidence="5"/>
<dbReference type="GO" id="GO:0005886">
    <property type="term" value="C:plasma membrane"/>
    <property type="evidence" value="ECO:0007669"/>
    <property type="project" value="UniProtKB-SubCell"/>
</dbReference>
<feature type="transmembrane region" description="Helical" evidence="22">
    <location>
        <begin position="58"/>
        <end position="80"/>
    </location>
</feature>
<sequence>MCDVRIRVTGAWALHLRQDLHSGPMRTTTLARDGLYRWRGMDAGHRGRAVAIEVGMQVGIQVLFAGLVIFTLVMALVLSPPRLGRILGWAALLIVVYTALMGTHVMSRSRREMWRPLLVTVMVVVSILLAIDFPYAAYLTIPLSFVYLDHLPPLQACVAVVVGAVAILLGVGLTGGWSVGGIVGPVAGAAVAVVVGLSLKAMQAQAAELERLNVDLLAVQKRLADSQRQAGVLEERARLAREIHDTVAQSLSSIGLLLSAVERTAPDHPAIEQIRLAHLASSDALSETRGLIAELAPPTVVHQGLSAVLERLGATTWSIGGLHVDVDCPDTSDLPMEIQTALLRLCQAAMSNVVRHAHARHASIRIVRPNPGHVLLRVSDDGVGMDLDAPVRDGAFGLQAIRQRVEAASGEVSLTSKPGEGTRVEVDLPCRAASPHIDRHSQGESS</sequence>
<feature type="transmembrane region" description="Helical" evidence="22">
    <location>
        <begin position="86"/>
        <end position="105"/>
    </location>
</feature>
<evidence type="ECO:0000256" key="21">
    <source>
        <dbReference type="SAM" id="Coils"/>
    </source>
</evidence>
<protein>
    <recommendedName>
        <fullName evidence="6">Oxygen sensor histidine kinase NreB</fullName>
        <ecNumber evidence="5">2.7.13.3</ecNumber>
    </recommendedName>
    <alternativeName>
        <fullName evidence="20">Nitrogen regulation protein B</fullName>
    </alternativeName>
</protein>
<evidence type="ECO:0000313" key="25">
    <source>
        <dbReference type="Proteomes" id="UP000000603"/>
    </source>
</evidence>
<keyword evidence="17" id="KW-0411">Iron-sulfur</keyword>
<dbReference type="InterPro" id="IPR017205">
    <property type="entry name" value="Sig_transdc_His_kinase_ChrS"/>
</dbReference>
<dbReference type="Pfam" id="PF02518">
    <property type="entry name" value="HATPase_c"/>
    <property type="match status" value="1"/>
</dbReference>
<dbReference type="eggNOG" id="COG4585">
    <property type="taxonomic scope" value="Bacteria"/>
</dbReference>
<evidence type="ECO:0000256" key="2">
    <source>
        <dbReference type="ARBA" id="ARBA00001966"/>
    </source>
</evidence>
<evidence type="ECO:0000256" key="6">
    <source>
        <dbReference type="ARBA" id="ARBA00017322"/>
    </source>
</evidence>
<evidence type="ECO:0000256" key="14">
    <source>
        <dbReference type="ARBA" id="ARBA00022989"/>
    </source>
</evidence>
<dbReference type="SUPFAM" id="SSF55874">
    <property type="entry name" value="ATPase domain of HSP90 chaperone/DNA topoisomerase II/histidine kinase"/>
    <property type="match status" value="1"/>
</dbReference>
<evidence type="ECO:0000256" key="20">
    <source>
        <dbReference type="ARBA" id="ARBA00030800"/>
    </source>
</evidence>
<feature type="transmembrane region" description="Helical" evidence="22">
    <location>
        <begin position="179"/>
        <end position="199"/>
    </location>
</feature>
<keyword evidence="7" id="KW-1003">Cell membrane</keyword>
<dbReference type="KEGG" id="pac:PPA1073"/>
<evidence type="ECO:0000256" key="19">
    <source>
        <dbReference type="ARBA" id="ARBA00024827"/>
    </source>
</evidence>
<keyword evidence="13 24" id="KW-0418">Kinase</keyword>
<evidence type="ECO:0000313" key="24">
    <source>
        <dbReference type="EMBL" id="AAT82822.1"/>
    </source>
</evidence>
<dbReference type="CDD" id="cd16917">
    <property type="entry name" value="HATPase_UhpB-NarQ-NarX-like"/>
    <property type="match status" value="1"/>
</dbReference>
<dbReference type="GO" id="GO:0046983">
    <property type="term" value="F:protein dimerization activity"/>
    <property type="evidence" value="ECO:0007669"/>
    <property type="project" value="InterPro"/>
</dbReference>
<dbReference type="PROSITE" id="PS50109">
    <property type="entry name" value="HIS_KIN"/>
    <property type="match status" value="1"/>
</dbReference>
<dbReference type="InterPro" id="IPR050482">
    <property type="entry name" value="Sensor_HK_TwoCompSys"/>
</dbReference>
<dbReference type="GO" id="GO:0005737">
    <property type="term" value="C:cytoplasm"/>
    <property type="evidence" value="ECO:0007669"/>
    <property type="project" value="UniProtKB-SubCell"/>
</dbReference>
<name>Q6A8U4_CUTAK</name>
<dbReference type="GO" id="GO:0000155">
    <property type="term" value="F:phosphorelay sensor kinase activity"/>
    <property type="evidence" value="ECO:0007669"/>
    <property type="project" value="InterPro"/>
</dbReference>
<dbReference type="InterPro" id="IPR011712">
    <property type="entry name" value="Sig_transdc_His_kin_sub3_dim/P"/>
</dbReference>
<proteinExistence type="predicted"/>
<feature type="coiled-coil region" evidence="21">
    <location>
        <begin position="199"/>
        <end position="229"/>
    </location>
</feature>
<feature type="domain" description="Histidine kinase" evidence="23">
    <location>
        <begin position="238"/>
        <end position="432"/>
    </location>
</feature>
<evidence type="ECO:0000256" key="16">
    <source>
        <dbReference type="ARBA" id="ARBA00023012"/>
    </source>
</evidence>
<keyword evidence="10" id="KW-0808">Transferase</keyword>
<comment type="cofactor">
    <cofactor evidence="2">
        <name>[4Fe-4S] cluster</name>
        <dbReference type="ChEBI" id="CHEBI:49883"/>
    </cofactor>
</comment>
<evidence type="ECO:0000256" key="17">
    <source>
        <dbReference type="ARBA" id="ARBA00023014"/>
    </source>
</evidence>
<evidence type="ECO:0000256" key="13">
    <source>
        <dbReference type="ARBA" id="ARBA00022777"/>
    </source>
</evidence>
<gene>
    <name evidence="24" type="ordered locus">PPA1073</name>
</gene>
<dbReference type="EMBL" id="AE017283">
    <property type="protein sequence ID" value="AAT82822.1"/>
    <property type="molecule type" value="Genomic_DNA"/>
</dbReference>
<evidence type="ECO:0000256" key="1">
    <source>
        <dbReference type="ARBA" id="ARBA00000085"/>
    </source>
</evidence>